<sequence>MVVKNSDISNHQMGNLVKKAIVQAKFEKRLILGLSQVVKYLMEGYSDIPTICLIAPPKQGDFATHMQEVLLQAYCLENGINTVYIDCADKISRILRLPTTESCALIFANAAGDFDCEGTFLDEDYHLTKIEKMIVNYCEEHWDEDEYSTIRLPEK</sequence>
<dbReference type="InterPro" id="IPR004038">
    <property type="entry name" value="Ribosomal_eL8/eL30/eS12/Gad45"/>
</dbReference>
<dbReference type="SUPFAM" id="SSF55315">
    <property type="entry name" value="L30e-like"/>
    <property type="match status" value="1"/>
</dbReference>
<name>A0A9N9RNH8_9DIPT</name>
<reference evidence="3" key="2">
    <citation type="submission" date="2022-10" db="EMBL/GenBank/DDBJ databases">
        <authorList>
            <consortium name="ENA_rothamsted_submissions"/>
            <consortium name="culmorum"/>
            <person name="King R."/>
        </authorList>
    </citation>
    <scope>NUCLEOTIDE SEQUENCE</scope>
</reference>
<dbReference type="GO" id="GO:0005634">
    <property type="term" value="C:nucleus"/>
    <property type="evidence" value="ECO:0007669"/>
    <property type="project" value="InterPro"/>
</dbReference>
<evidence type="ECO:0000313" key="3">
    <source>
        <dbReference type="EMBL" id="CAG9799747.1"/>
    </source>
</evidence>
<dbReference type="InterPro" id="IPR029064">
    <property type="entry name" value="Ribosomal_eL30-like_sf"/>
</dbReference>
<accession>A0A9N9RNH8</accession>
<protein>
    <recommendedName>
        <fullName evidence="2">Ribosomal protein eL8/eL30/eS12/Gadd45 domain-containing protein</fullName>
    </recommendedName>
</protein>
<dbReference type="OrthoDB" id="5976967at2759"/>
<dbReference type="AlphaFoldDB" id="A0A9N9RNH8"/>
<dbReference type="EMBL" id="OU895877">
    <property type="protein sequence ID" value="CAG9799747.1"/>
    <property type="molecule type" value="Genomic_DNA"/>
</dbReference>
<dbReference type="Gene3D" id="3.30.1330.30">
    <property type="match status" value="1"/>
</dbReference>
<proteinExistence type="inferred from homology"/>
<organism evidence="3 4">
    <name type="scientific">Chironomus riparius</name>
    <dbReference type="NCBI Taxonomy" id="315576"/>
    <lineage>
        <taxon>Eukaryota</taxon>
        <taxon>Metazoa</taxon>
        <taxon>Ecdysozoa</taxon>
        <taxon>Arthropoda</taxon>
        <taxon>Hexapoda</taxon>
        <taxon>Insecta</taxon>
        <taxon>Pterygota</taxon>
        <taxon>Neoptera</taxon>
        <taxon>Endopterygota</taxon>
        <taxon>Diptera</taxon>
        <taxon>Nematocera</taxon>
        <taxon>Chironomoidea</taxon>
        <taxon>Chironomidae</taxon>
        <taxon>Chironominae</taxon>
        <taxon>Chironomus</taxon>
    </lineage>
</organism>
<evidence type="ECO:0000256" key="1">
    <source>
        <dbReference type="ARBA" id="ARBA00007361"/>
    </source>
</evidence>
<reference evidence="3" key="1">
    <citation type="submission" date="2022-01" db="EMBL/GenBank/DDBJ databases">
        <authorList>
            <person name="King R."/>
        </authorList>
    </citation>
    <scope>NUCLEOTIDE SEQUENCE</scope>
</reference>
<gene>
    <name evidence="3" type="ORF">CHIRRI_LOCUS2705</name>
</gene>
<evidence type="ECO:0000313" key="4">
    <source>
        <dbReference type="Proteomes" id="UP001153620"/>
    </source>
</evidence>
<feature type="domain" description="Ribosomal protein eL8/eL30/eS12/Gadd45" evidence="2">
    <location>
        <begin position="17"/>
        <end position="107"/>
    </location>
</feature>
<dbReference type="Pfam" id="PF01248">
    <property type="entry name" value="Ribosomal_L7Ae"/>
    <property type="match status" value="1"/>
</dbReference>
<dbReference type="PANTHER" id="PTHR10411">
    <property type="entry name" value="GROWTH ARREST AND DNA DAMAGE-INDUCIBLE PROTEIN GADD45"/>
    <property type="match status" value="1"/>
</dbReference>
<dbReference type="Proteomes" id="UP001153620">
    <property type="component" value="Chromosome 1"/>
</dbReference>
<comment type="similarity">
    <text evidence="1">Belongs to the GADD45 family.</text>
</comment>
<dbReference type="GO" id="GO:0005737">
    <property type="term" value="C:cytoplasm"/>
    <property type="evidence" value="ECO:0007669"/>
    <property type="project" value="TreeGrafter"/>
</dbReference>
<dbReference type="PANTHER" id="PTHR10411:SF8">
    <property type="entry name" value="FI09246P"/>
    <property type="match status" value="1"/>
</dbReference>
<dbReference type="InterPro" id="IPR024824">
    <property type="entry name" value="GADD45"/>
</dbReference>
<keyword evidence="4" id="KW-1185">Reference proteome</keyword>
<evidence type="ECO:0000259" key="2">
    <source>
        <dbReference type="Pfam" id="PF01248"/>
    </source>
</evidence>
<dbReference type="GO" id="GO:0051726">
    <property type="term" value="P:regulation of cell cycle"/>
    <property type="evidence" value="ECO:0007669"/>
    <property type="project" value="InterPro"/>
</dbReference>